<dbReference type="Proteomes" id="UP001586593">
    <property type="component" value="Unassembled WGS sequence"/>
</dbReference>
<sequence length="234" mass="26293">MLREAVGPKRFSSPSPPNPYTLCGRCIRSFSHLYLHPFPPYWLPYRGPWACNTSDSDCVPASIEKKNSNDQMLDCYNSSKVRHVLLIIWELQKIWVRFYPTNSTNFSGKLRECLSHATKPSKEVFLRMILGTDLLISDCSPWIATLRICSIDSLSLIKACTLDGLTSISTPCHPDLGWYTVASICRKLQSEPQQTKIATSLNQYGRFVLLCLESLAARGMCGGGRKEQALTDPI</sequence>
<dbReference type="EMBL" id="JAZHXJ010000126">
    <property type="protein sequence ID" value="KAL1873100.1"/>
    <property type="molecule type" value="Genomic_DNA"/>
</dbReference>
<evidence type="ECO:0000313" key="1">
    <source>
        <dbReference type="EMBL" id="KAL1873100.1"/>
    </source>
</evidence>
<gene>
    <name evidence="1" type="ORF">VTK73DRAFT_1105</name>
</gene>
<name>A0ABR3XAY5_9PEZI</name>
<reference evidence="1 2" key="1">
    <citation type="journal article" date="2024" name="Commun. Biol.">
        <title>Comparative genomic analysis of thermophilic fungi reveals convergent evolutionary adaptations and gene losses.</title>
        <authorList>
            <person name="Steindorff A.S."/>
            <person name="Aguilar-Pontes M.V."/>
            <person name="Robinson A.J."/>
            <person name="Andreopoulos B."/>
            <person name="LaButti K."/>
            <person name="Kuo A."/>
            <person name="Mondo S."/>
            <person name="Riley R."/>
            <person name="Otillar R."/>
            <person name="Haridas S."/>
            <person name="Lipzen A."/>
            <person name="Grimwood J."/>
            <person name="Schmutz J."/>
            <person name="Clum A."/>
            <person name="Reid I.D."/>
            <person name="Moisan M.C."/>
            <person name="Butler G."/>
            <person name="Nguyen T.T.M."/>
            <person name="Dewar K."/>
            <person name="Conant G."/>
            <person name="Drula E."/>
            <person name="Henrissat B."/>
            <person name="Hansel C."/>
            <person name="Singer S."/>
            <person name="Hutchinson M.I."/>
            <person name="de Vries R.P."/>
            <person name="Natvig D.O."/>
            <person name="Powell A.J."/>
            <person name="Tsang A."/>
            <person name="Grigoriev I.V."/>
        </authorList>
    </citation>
    <scope>NUCLEOTIDE SEQUENCE [LARGE SCALE GENOMIC DNA]</scope>
    <source>
        <strain evidence="1 2">ATCC 24622</strain>
    </source>
</reference>
<accession>A0ABR3XAY5</accession>
<comment type="caution">
    <text evidence="1">The sequence shown here is derived from an EMBL/GenBank/DDBJ whole genome shotgun (WGS) entry which is preliminary data.</text>
</comment>
<keyword evidence="2" id="KW-1185">Reference proteome</keyword>
<protein>
    <submittedName>
        <fullName evidence="1">Uncharacterized protein</fullName>
    </submittedName>
</protein>
<proteinExistence type="predicted"/>
<evidence type="ECO:0000313" key="2">
    <source>
        <dbReference type="Proteomes" id="UP001586593"/>
    </source>
</evidence>
<organism evidence="1 2">
    <name type="scientific">Phialemonium thermophilum</name>
    <dbReference type="NCBI Taxonomy" id="223376"/>
    <lineage>
        <taxon>Eukaryota</taxon>
        <taxon>Fungi</taxon>
        <taxon>Dikarya</taxon>
        <taxon>Ascomycota</taxon>
        <taxon>Pezizomycotina</taxon>
        <taxon>Sordariomycetes</taxon>
        <taxon>Sordariomycetidae</taxon>
        <taxon>Cephalothecales</taxon>
        <taxon>Cephalothecaceae</taxon>
        <taxon>Phialemonium</taxon>
    </lineage>
</organism>